<dbReference type="InterPro" id="IPR059179">
    <property type="entry name" value="MLKL-like_MCAfunc"/>
</dbReference>
<dbReference type="EMBL" id="CAGKOT010000016">
    <property type="protein sequence ID" value="CAB5361415.1"/>
    <property type="molecule type" value="Genomic_DNA"/>
</dbReference>
<dbReference type="Pfam" id="PF07714">
    <property type="entry name" value="PK_Tyr_Ser-Thr"/>
    <property type="match status" value="1"/>
</dbReference>
<dbReference type="PROSITE" id="PS50011">
    <property type="entry name" value="PROTEIN_KINASE_DOM"/>
    <property type="match status" value="1"/>
</dbReference>
<keyword evidence="2" id="KW-0547">Nucleotide-binding</keyword>
<dbReference type="Pfam" id="PF08238">
    <property type="entry name" value="Sel1"/>
    <property type="match status" value="3"/>
</dbReference>
<dbReference type="InterPro" id="IPR006597">
    <property type="entry name" value="Sel1-like"/>
</dbReference>
<dbReference type="InterPro" id="IPR051681">
    <property type="entry name" value="Ser/Thr_Kinases-Pseudokinases"/>
</dbReference>
<dbReference type="VEuPathDB" id="FungiDB:RhiirFUN_018946"/>
<evidence type="ECO:0000313" key="7">
    <source>
        <dbReference type="Proteomes" id="UP000684084"/>
    </source>
</evidence>
<protein>
    <recommendedName>
        <fullName evidence="5">Protein kinase domain-containing protein</fullName>
    </recommendedName>
</protein>
<dbReference type="SMART" id="SM00671">
    <property type="entry name" value="SEL1"/>
    <property type="match status" value="2"/>
</dbReference>
<dbReference type="PANTHER" id="PTHR44329">
    <property type="entry name" value="SERINE/THREONINE-PROTEIN KINASE TNNI3K-RELATED"/>
    <property type="match status" value="1"/>
</dbReference>
<evidence type="ECO:0000256" key="2">
    <source>
        <dbReference type="ARBA" id="ARBA00022741"/>
    </source>
</evidence>
<evidence type="ECO:0000259" key="5">
    <source>
        <dbReference type="PROSITE" id="PS50011"/>
    </source>
</evidence>
<evidence type="ECO:0000256" key="3">
    <source>
        <dbReference type="ARBA" id="ARBA00022777"/>
    </source>
</evidence>
<dbReference type="GO" id="GO:0005524">
    <property type="term" value="F:ATP binding"/>
    <property type="evidence" value="ECO:0007669"/>
    <property type="project" value="UniProtKB-KW"/>
</dbReference>
<dbReference type="InterPro" id="IPR000719">
    <property type="entry name" value="Prot_kinase_dom"/>
</dbReference>
<comment type="caution">
    <text evidence="6">The sequence shown here is derived from an EMBL/GenBank/DDBJ whole genome shotgun (WGS) entry which is preliminary data.</text>
</comment>
<proteinExistence type="predicted"/>
<keyword evidence="1" id="KW-0808">Transferase</keyword>
<evidence type="ECO:0000256" key="4">
    <source>
        <dbReference type="ARBA" id="ARBA00022840"/>
    </source>
</evidence>
<reference evidence="6" key="1">
    <citation type="submission" date="2020-05" db="EMBL/GenBank/DDBJ databases">
        <authorList>
            <person name="Rincon C."/>
            <person name="Sanders R I."/>
            <person name="Robbins C."/>
            <person name="Chaturvedi A."/>
        </authorList>
    </citation>
    <scope>NUCLEOTIDE SEQUENCE</scope>
    <source>
        <strain evidence="6">CHB12</strain>
    </source>
</reference>
<organism evidence="6 7">
    <name type="scientific">Rhizophagus irregularis</name>
    <dbReference type="NCBI Taxonomy" id="588596"/>
    <lineage>
        <taxon>Eukaryota</taxon>
        <taxon>Fungi</taxon>
        <taxon>Fungi incertae sedis</taxon>
        <taxon>Mucoromycota</taxon>
        <taxon>Glomeromycotina</taxon>
        <taxon>Glomeromycetes</taxon>
        <taxon>Glomerales</taxon>
        <taxon>Glomeraceae</taxon>
        <taxon>Rhizophagus</taxon>
    </lineage>
</organism>
<dbReference type="Proteomes" id="UP000684084">
    <property type="component" value="Unassembled WGS sequence"/>
</dbReference>
<dbReference type="GO" id="GO:0004674">
    <property type="term" value="F:protein serine/threonine kinase activity"/>
    <property type="evidence" value="ECO:0007669"/>
    <property type="project" value="TreeGrafter"/>
</dbReference>
<dbReference type="OrthoDB" id="2314769at2759"/>
<sequence>MDKHNESSIVIDEKDPIIPFIPLIGAVTTIINEVISIYQHTEYNKKIISALYDRTKLAEYAVDTLQRRKKFYESNFKRQDWYDAFNRFVDVLKDIKNFAKEISTIRGYQKYLKSYSFKDKFEELSVKYDTVMKDLNFILTFSNEEQRRYDNECLMDDVAEMKEFLQNIDDGFINTNQMMNTVIEELRLMRISLESGKGPVTKPKQIAQSDLTDPMIADDSDYRGSDKNIVRKSYKTSINVACIPFELNEMDQEDRKNKQLVILSKLSECTNILKFYGLANLDGLNHLVVEWAQYGTLRETYEAYDIPWTRKLHIATDICRAITFLHSAEIYHHDLQCENVMLTDHLAPKLANFEYTRRASIINMTRRFHWLAPEKMTDKNPRYTAKCEIFSFGMLLWELTFGKVPYQGWDMDKLSAHVLQGKREKIKFGLAANKRDSDIQKCLEYVIREAWKQKPQDRISLLNLFNTLERLQTKYKNVVEHELDLLPQKSLDLDGTGTPIISDADAEGEGMELPECENFTLDFEIDTMITLEEGINAHKNRDYEKAWKCFEYHALNGSACAKHWMGYYLWGGRSVEKNQEEAARLFKEAADKADGGNSTAQFNLGDAYIKGKLNIPKDEKKGLYYLRLSVLQDHPNAVKLLEKRK</sequence>
<dbReference type="PANTHER" id="PTHR44329:SF288">
    <property type="entry name" value="MITOGEN-ACTIVATED PROTEIN KINASE KINASE KINASE 20"/>
    <property type="match status" value="1"/>
</dbReference>
<dbReference type="CDD" id="cd21037">
    <property type="entry name" value="MLKL_NTD"/>
    <property type="match status" value="1"/>
</dbReference>
<name>A0A916E5V0_9GLOM</name>
<keyword evidence="3" id="KW-0418">Kinase</keyword>
<accession>A0A916E5V0</accession>
<feature type="domain" description="Protein kinase" evidence="5">
    <location>
        <begin position="186"/>
        <end position="471"/>
    </location>
</feature>
<dbReference type="AlphaFoldDB" id="A0A916E5V0"/>
<evidence type="ECO:0000313" key="6">
    <source>
        <dbReference type="EMBL" id="CAB5361415.1"/>
    </source>
</evidence>
<gene>
    <name evidence="6" type="ORF">CHRIB12_LOCUS8690</name>
</gene>
<keyword evidence="4" id="KW-0067">ATP-binding</keyword>
<evidence type="ECO:0000256" key="1">
    <source>
        <dbReference type="ARBA" id="ARBA00022679"/>
    </source>
</evidence>
<dbReference type="InterPro" id="IPR001245">
    <property type="entry name" value="Ser-Thr/Tyr_kinase_cat_dom"/>
</dbReference>